<feature type="transmembrane region" description="Helical" evidence="2">
    <location>
        <begin position="95"/>
        <end position="115"/>
    </location>
</feature>
<name>A0A2L0FAG1_SORCE</name>
<reference evidence="3 4" key="1">
    <citation type="submission" date="2015-09" db="EMBL/GenBank/DDBJ databases">
        <title>Sorangium comparison.</title>
        <authorList>
            <person name="Zaburannyi N."/>
            <person name="Bunk B."/>
            <person name="Overmann J."/>
            <person name="Mueller R."/>
        </authorList>
    </citation>
    <scope>NUCLEOTIDE SEQUENCE [LARGE SCALE GENOMIC DNA]</scope>
    <source>
        <strain evidence="3 4">So ce26</strain>
    </source>
</reference>
<feature type="transmembrane region" description="Helical" evidence="2">
    <location>
        <begin position="249"/>
        <end position="272"/>
    </location>
</feature>
<keyword evidence="2" id="KW-1133">Transmembrane helix</keyword>
<dbReference type="EMBL" id="CP012673">
    <property type="protein sequence ID" value="AUX48554.1"/>
    <property type="molecule type" value="Genomic_DNA"/>
</dbReference>
<proteinExistence type="predicted"/>
<gene>
    <name evidence="3" type="ORF">SOCE26_100920</name>
</gene>
<keyword evidence="2" id="KW-0812">Transmembrane</keyword>
<evidence type="ECO:0000256" key="2">
    <source>
        <dbReference type="SAM" id="Phobius"/>
    </source>
</evidence>
<evidence type="ECO:0000313" key="4">
    <source>
        <dbReference type="Proteomes" id="UP000238348"/>
    </source>
</evidence>
<sequence>MHRPLAVTLAWFAPHAWQTMELSFFEAIAARLGKPLRPGKRAAPVRRYTRPNVPTDPTSTVESLSHGPRGPGLDVTGPDPELLALPAPPKQERTVTVALMAVTALAALYMAFTLLGEARYALSPGQPVDVGELAALRPGPDLANRYVRAAGLLGTRGAIRYGRAAEGDSFRLAPVAGNPGLWVEIRVPEGFEGPRFVPPSSFAGRLVPFGSAGIRHTRLAGEVEEQAGTSVSGDAWLLIDGSSPRASRWAVALVALFLGFAGWNLFGIARVLHRVKDV</sequence>
<keyword evidence="2" id="KW-0472">Membrane</keyword>
<dbReference type="Proteomes" id="UP000238348">
    <property type="component" value="Chromosome"/>
</dbReference>
<evidence type="ECO:0000313" key="3">
    <source>
        <dbReference type="EMBL" id="AUX48554.1"/>
    </source>
</evidence>
<protein>
    <submittedName>
        <fullName evidence="3">Uncharacterized protein</fullName>
    </submittedName>
</protein>
<feature type="region of interest" description="Disordered" evidence="1">
    <location>
        <begin position="39"/>
        <end position="72"/>
    </location>
</feature>
<evidence type="ECO:0000256" key="1">
    <source>
        <dbReference type="SAM" id="MobiDB-lite"/>
    </source>
</evidence>
<dbReference type="AlphaFoldDB" id="A0A2L0FAG1"/>
<accession>A0A2L0FAG1</accession>
<dbReference type="RefSeq" id="WP_234023156.1">
    <property type="nucleotide sequence ID" value="NZ_CP012673.1"/>
</dbReference>
<organism evidence="3 4">
    <name type="scientific">Sorangium cellulosum</name>
    <name type="common">Polyangium cellulosum</name>
    <dbReference type="NCBI Taxonomy" id="56"/>
    <lineage>
        <taxon>Bacteria</taxon>
        <taxon>Pseudomonadati</taxon>
        <taxon>Myxococcota</taxon>
        <taxon>Polyangia</taxon>
        <taxon>Polyangiales</taxon>
        <taxon>Polyangiaceae</taxon>
        <taxon>Sorangium</taxon>
    </lineage>
</organism>
<feature type="compositionally biased region" description="Basic residues" evidence="1">
    <location>
        <begin position="39"/>
        <end position="49"/>
    </location>
</feature>